<dbReference type="AlphaFoldDB" id="A0A0E9RN20"/>
<sequence length="39" mass="4590">MFQHLILHYWRYSPAWSHSYPVCVSQRLPSPAFSPLLSS</sequence>
<evidence type="ECO:0000313" key="1">
    <source>
        <dbReference type="EMBL" id="JAH30566.1"/>
    </source>
</evidence>
<accession>A0A0E9RN20</accession>
<reference evidence="1" key="1">
    <citation type="submission" date="2014-11" db="EMBL/GenBank/DDBJ databases">
        <authorList>
            <person name="Amaro Gonzalez C."/>
        </authorList>
    </citation>
    <scope>NUCLEOTIDE SEQUENCE</scope>
</reference>
<dbReference type="EMBL" id="GBXM01078011">
    <property type="protein sequence ID" value="JAH30566.1"/>
    <property type="molecule type" value="Transcribed_RNA"/>
</dbReference>
<protein>
    <submittedName>
        <fullName evidence="1">Uncharacterized protein</fullName>
    </submittedName>
</protein>
<organism evidence="1">
    <name type="scientific">Anguilla anguilla</name>
    <name type="common">European freshwater eel</name>
    <name type="synonym">Muraena anguilla</name>
    <dbReference type="NCBI Taxonomy" id="7936"/>
    <lineage>
        <taxon>Eukaryota</taxon>
        <taxon>Metazoa</taxon>
        <taxon>Chordata</taxon>
        <taxon>Craniata</taxon>
        <taxon>Vertebrata</taxon>
        <taxon>Euteleostomi</taxon>
        <taxon>Actinopterygii</taxon>
        <taxon>Neopterygii</taxon>
        <taxon>Teleostei</taxon>
        <taxon>Anguilliformes</taxon>
        <taxon>Anguillidae</taxon>
        <taxon>Anguilla</taxon>
    </lineage>
</organism>
<name>A0A0E9RN20_ANGAN</name>
<reference evidence="1" key="2">
    <citation type="journal article" date="2015" name="Fish Shellfish Immunol.">
        <title>Early steps in the European eel (Anguilla anguilla)-Vibrio vulnificus interaction in the gills: Role of the RtxA13 toxin.</title>
        <authorList>
            <person name="Callol A."/>
            <person name="Pajuelo D."/>
            <person name="Ebbesson L."/>
            <person name="Teles M."/>
            <person name="MacKenzie S."/>
            <person name="Amaro C."/>
        </authorList>
    </citation>
    <scope>NUCLEOTIDE SEQUENCE</scope>
</reference>
<proteinExistence type="predicted"/>